<dbReference type="Ensembl" id="ENSOCUT00000060841.1">
    <property type="protein sequence ID" value="ENSOCUP00000035238.1"/>
    <property type="gene ID" value="ENSOCUG00000012930.4"/>
</dbReference>
<proteinExistence type="inferred from homology"/>
<evidence type="ECO:0000256" key="4">
    <source>
        <dbReference type="SAM" id="MobiDB-lite"/>
    </source>
</evidence>
<dbReference type="Bgee" id="ENSOCUG00000012930">
    <property type="expression patterns" value="Expressed in testis and 14 other cell types or tissues"/>
</dbReference>
<feature type="repeat" description="HEAT" evidence="3">
    <location>
        <begin position="442"/>
        <end position="480"/>
    </location>
</feature>
<reference evidence="6" key="3">
    <citation type="submission" date="2025-09" db="UniProtKB">
        <authorList>
            <consortium name="Ensembl"/>
        </authorList>
    </citation>
    <scope>IDENTIFICATION</scope>
    <source>
        <strain evidence="6">Thorbecke</strain>
    </source>
</reference>
<protein>
    <submittedName>
        <fullName evidence="6">Protein phosphatase 2 scaffold subunit Abeta</fullName>
    </submittedName>
</protein>
<feature type="repeat" description="HEAT" evidence="3">
    <location>
        <begin position="178"/>
        <end position="216"/>
    </location>
</feature>
<evidence type="ECO:0000313" key="7">
    <source>
        <dbReference type="Proteomes" id="UP000001811"/>
    </source>
</evidence>
<feature type="repeat" description="HEAT" evidence="3">
    <location>
        <begin position="520"/>
        <end position="555"/>
    </location>
</feature>
<dbReference type="GO" id="GO:0005634">
    <property type="term" value="C:nucleus"/>
    <property type="evidence" value="ECO:0007669"/>
    <property type="project" value="TreeGrafter"/>
</dbReference>
<reference evidence="6 7" key="1">
    <citation type="journal article" date="2011" name="Nature">
        <title>A high-resolution map of human evolutionary constraint using 29 mammals.</title>
        <authorList>
            <person name="Lindblad-Toh K."/>
            <person name="Garber M."/>
            <person name="Zuk O."/>
            <person name="Lin M.F."/>
            <person name="Parker B.J."/>
            <person name="Washietl S."/>
            <person name="Kheradpour P."/>
            <person name="Ernst J."/>
            <person name="Jordan G."/>
            <person name="Mauceli E."/>
            <person name="Ward L.D."/>
            <person name="Lowe C.B."/>
            <person name="Holloway A.K."/>
            <person name="Clamp M."/>
            <person name="Gnerre S."/>
            <person name="Alfoldi J."/>
            <person name="Beal K."/>
            <person name="Chang J."/>
            <person name="Clawson H."/>
            <person name="Cuff J."/>
            <person name="Di Palma F."/>
            <person name="Fitzgerald S."/>
            <person name="Flicek P."/>
            <person name="Guttman M."/>
            <person name="Hubisz M.J."/>
            <person name="Jaffe D.B."/>
            <person name="Jungreis I."/>
            <person name="Kent W.J."/>
            <person name="Kostka D."/>
            <person name="Lara M."/>
            <person name="Martins A.L."/>
            <person name="Massingham T."/>
            <person name="Moltke I."/>
            <person name="Raney B.J."/>
            <person name="Rasmussen M.D."/>
            <person name="Robinson J."/>
            <person name="Stark A."/>
            <person name="Vilella A.J."/>
            <person name="Wen J."/>
            <person name="Xie X."/>
            <person name="Zody M.C."/>
            <person name="Baldwin J."/>
            <person name="Bloom T."/>
            <person name="Chin C.W."/>
            <person name="Heiman D."/>
            <person name="Nicol R."/>
            <person name="Nusbaum C."/>
            <person name="Young S."/>
            <person name="Wilkinson J."/>
            <person name="Worley K.C."/>
            <person name="Kovar C.L."/>
            <person name="Muzny D.M."/>
            <person name="Gibbs R.A."/>
            <person name="Cree A."/>
            <person name="Dihn H.H."/>
            <person name="Fowler G."/>
            <person name="Jhangiani S."/>
            <person name="Joshi V."/>
            <person name="Lee S."/>
            <person name="Lewis L.R."/>
            <person name="Nazareth L.V."/>
            <person name="Okwuonu G."/>
            <person name="Santibanez J."/>
            <person name="Warren W.C."/>
            <person name="Mardis E.R."/>
            <person name="Weinstock G.M."/>
            <person name="Wilson R.K."/>
            <person name="Delehaunty K."/>
            <person name="Dooling D."/>
            <person name="Fronik C."/>
            <person name="Fulton L."/>
            <person name="Fulton B."/>
            <person name="Graves T."/>
            <person name="Minx P."/>
            <person name="Sodergren E."/>
            <person name="Birney E."/>
            <person name="Margulies E.H."/>
            <person name="Herrero J."/>
            <person name="Green E.D."/>
            <person name="Haussler D."/>
            <person name="Siepel A."/>
            <person name="Goldman N."/>
            <person name="Pollard K.S."/>
            <person name="Pedersen J.S."/>
            <person name="Lander E.S."/>
            <person name="Kellis M."/>
        </authorList>
    </citation>
    <scope>NUCLEOTIDE SEQUENCE [LARGE SCALE GENOMIC DNA]</scope>
    <source>
        <strain evidence="6 7">Thorbecke inbred</strain>
    </source>
</reference>
<dbReference type="InterPro" id="IPR051023">
    <property type="entry name" value="PP2A_Regulatory_Subunit_A"/>
</dbReference>
<dbReference type="EMBL" id="AAGW02009337">
    <property type="status" value="NOT_ANNOTATED_CDS"/>
    <property type="molecule type" value="Genomic_DNA"/>
</dbReference>
<feature type="repeat" description="HEAT" evidence="3">
    <location>
        <begin position="364"/>
        <end position="402"/>
    </location>
</feature>
<dbReference type="EMBL" id="AAGW02009333">
    <property type="status" value="NOT_ANNOTATED_CDS"/>
    <property type="molecule type" value="Genomic_DNA"/>
</dbReference>
<evidence type="ECO:0000313" key="6">
    <source>
        <dbReference type="Ensembl" id="ENSOCUP00000035238.1"/>
    </source>
</evidence>
<dbReference type="PANTHER" id="PTHR10648:SF9">
    <property type="entry name" value="SERINE_THREONINE-PROTEIN PHOSPHATASE 2A 65 KDA REGULATORY SUBUNIT A BETA ISOFORM"/>
    <property type="match status" value="1"/>
</dbReference>
<dbReference type="EMBL" id="AAGW02009334">
    <property type="status" value="NOT_ANNOTATED_CDS"/>
    <property type="molecule type" value="Genomic_DNA"/>
</dbReference>
<dbReference type="Pfam" id="PF13646">
    <property type="entry name" value="HEAT_2"/>
    <property type="match status" value="1"/>
</dbReference>
<dbReference type="EMBL" id="AAGW02009339">
    <property type="status" value="NOT_ANNOTATED_CDS"/>
    <property type="molecule type" value="Genomic_DNA"/>
</dbReference>
<dbReference type="InterPro" id="IPR000357">
    <property type="entry name" value="HEAT"/>
</dbReference>
<dbReference type="InterPro" id="IPR016024">
    <property type="entry name" value="ARM-type_fold"/>
</dbReference>
<dbReference type="PROSITE" id="PS50077">
    <property type="entry name" value="HEAT_REPEAT"/>
    <property type="match status" value="10"/>
</dbReference>
<feature type="region of interest" description="Disordered" evidence="4">
    <location>
        <begin position="558"/>
        <end position="605"/>
    </location>
</feature>
<dbReference type="EMBL" id="AAGW02009336">
    <property type="status" value="NOT_ANNOTATED_CDS"/>
    <property type="molecule type" value="Genomic_DNA"/>
</dbReference>
<dbReference type="EMBL" id="AAGW02009341">
    <property type="status" value="NOT_ANNOTATED_CDS"/>
    <property type="molecule type" value="Genomic_DNA"/>
</dbReference>
<feature type="repeat" description="HEAT" evidence="3">
    <location>
        <begin position="243"/>
        <end position="280"/>
    </location>
</feature>
<dbReference type="GO" id="GO:0019888">
    <property type="term" value="F:protein phosphatase regulator activity"/>
    <property type="evidence" value="ECO:0007669"/>
    <property type="project" value="TreeGrafter"/>
</dbReference>
<dbReference type="GeneTree" id="ENSGT00950000183066"/>
<dbReference type="Proteomes" id="UP000001811">
    <property type="component" value="Chromosome 1"/>
</dbReference>
<gene>
    <name evidence="6" type="primary">PPP2R1B</name>
</gene>
<dbReference type="InterPro" id="IPR021133">
    <property type="entry name" value="HEAT_type_2"/>
</dbReference>
<dbReference type="AlphaFoldDB" id="A0A5F9CPA1"/>
<dbReference type="Pfam" id="PF02985">
    <property type="entry name" value="HEAT"/>
    <property type="match status" value="3"/>
</dbReference>
<evidence type="ECO:0000259" key="5">
    <source>
        <dbReference type="Pfam" id="PF22646"/>
    </source>
</evidence>
<comment type="similarity">
    <text evidence="2">Belongs to the phosphatase 2A regulatory subunit A family.</text>
</comment>
<dbReference type="Gene3D" id="1.25.10.10">
    <property type="entry name" value="Leucine-rich Repeat Variant"/>
    <property type="match status" value="1"/>
</dbReference>
<dbReference type="GO" id="GO:0000159">
    <property type="term" value="C:protein phosphatase type 2A complex"/>
    <property type="evidence" value="ECO:0007669"/>
    <property type="project" value="TreeGrafter"/>
</dbReference>
<dbReference type="SUPFAM" id="SSF48371">
    <property type="entry name" value="ARM repeat"/>
    <property type="match status" value="1"/>
</dbReference>
<feature type="repeat" description="HEAT" evidence="3">
    <location>
        <begin position="286"/>
        <end position="324"/>
    </location>
</feature>
<dbReference type="EMBL" id="AAGW02009342">
    <property type="status" value="NOT_ANNOTATED_CDS"/>
    <property type="molecule type" value="Genomic_DNA"/>
</dbReference>
<evidence type="ECO:0000256" key="3">
    <source>
        <dbReference type="PROSITE-ProRule" id="PRU00103"/>
    </source>
</evidence>
<dbReference type="GO" id="GO:0005829">
    <property type="term" value="C:cytosol"/>
    <property type="evidence" value="ECO:0007669"/>
    <property type="project" value="TreeGrafter"/>
</dbReference>
<dbReference type="PANTHER" id="PTHR10648">
    <property type="entry name" value="SERINE/THREONINE-PROTEIN PHOSPHATASE PP2A 65 KDA REGULATORY SUBUNIT"/>
    <property type="match status" value="1"/>
</dbReference>
<organism evidence="6 7">
    <name type="scientific">Oryctolagus cuniculus</name>
    <name type="common">Rabbit</name>
    <dbReference type="NCBI Taxonomy" id="9986"/>
    <lineage>
        <taxon>Eukaryota</taxon>
        <taxon>Metazoa</taxon>
        <taxon>Chordata</taxon>
        <taxon>Craniata</taxon>
        <taxon>Vertebrata</taxon>
        <taxon>Euteleostomi</taxon>
        <taxon>Mammalia</taxon>
        <taxon>Eutheria</taxon>
        <taxon>Euarchontoglires</taxon>
        <taxon>Glires</taxon>
        <taxon>Lagomorpha</taxon>
        <taxon>Leporidae</taxon>
        <taxon>Oryctolagus</taxon>
    </lineage>
</organism>
<feature type="repeat" description="HEAT" evidence="3">
    <location>
        <begin position="481"/>
        <end position="519"/>
    </location>
</feature>
<evidence type="ECO:0000256" key="2">
    <source>
        <dbReference type="ARBA" id="ARBA00038332"/>
    </source>
</evidence>
<sequence>MAGAAGPGTGPGAAGGDGDDSLYPIAVLIDELRNEDVQLRLNSIKKLSTIALALGVERTRTELLPFLTDTIYDEDEVLLALAEQLGNFTGLVGGPDFAHCLLPPLESLATVEETVVRDKAVESLRQISQEHTPVALEAHFVPLVKRLASGDWFTSRTSACGLFSVCYPRASHAIKAEIRQHFRSLCSDDTPMVRRAAASKLGEFAKVLELDSVKSEIVPLFTTLASDEQLQKAVGPKITLHDLIPAFQNLLKDCEAEVRAAAAHKVKELCENLPIESRETIIMNQILPYIKELVSDSNQHVKSALASVIMGLSTILGKENTIEHLLPLFLAQLKDECPEVRLNIISNLDCVNEVIGIRQLSQSLLPAIVELAEDAKWRVRLAIIEYMPLLAGQLGVEFFDEKLNSLCMAWLVDHVYAIREAATNNLMKLVQKFGTEWAQNTIVPKVLVMANDPNYLHRMTTLFCINALSEACGQEITTKQMLPIVLKMAGDQVANVRFNVAKSLQKIGPILDTAALQGEVKPVLQKLGQDEDMDVKYFAQEAISVVAQRLRKLDLPVKDSEELSTSGTDKNHFLRPRAPGEDARKVSAPEASAAGSQRGLALEGPGEPGAALLPSSLSLRRQLGSKCQQSVHSEACCPVSLPLFWECFLRGRLAVQTVIPVA</sequence>
<keyword evidence="1" id="KW-0677">Repeat</keyword>
<feature type="repeat" description="HEAT" evidence="3">
    <location>
        <begin position="24"/>
        <end position="62"/>
    </location>
</feature>
<feature type="domain" description="Phosphatase PP2A regulatory subunit A/Splicing factor 3B subunit 1-like HEAT repeat" evidence="5">
    <location>
        <begin position="236"/>
        <end position="317"/>
    </location>
</feature>
<name>A0A5F9CPA1_RABIT</name>
<dbReference type="Pfam" id="PF22646">
    <property type="entry name" value="PPP2R1A-like_HEAT"/>
    <property type="match status" value="1"/>
</dbReference>
<dbReference type="InterPro" id="IPR011989">
    <property type="entry name" value="ARM-like"/>
</dbReference>
<evidence type="ECO:0000256" key="1">
    <source>
        <dbReference type="ARBA" id="ARBA00022737"/>
    </source>
</evidence>
<dbReference type="InterPro" id="IPR054573">
    <property type="entry name" value="PP2A/SF3B1-like_HEAT"/>
</dbReference>
<accession>A0A5F9CPA1</accession>
<dbReference type="EMBL" id="AAGW02009338">
    <property type="status" value="NOT_ANNOTATED_CDS"/>
    <property type="molecule type" value="Genomic_DNA"/>
</dbReference>
<dbReference type="EMBL" id="AAGW02009340">
    <property type="status" value="NOT_ANNOTATED_CDS"/>
    <property type="molecule type" value="Genomic_DNA"/>
</dbReference>
<reference evidence="6" key="2">
    <citation type="submission" date="2025-08" db="UniProtKB">
        <authorList>
            <consortium name="Ensembl"/>
        </authorList>
    </citation>
    <scope>IDENTIFICATION</scope>
    <source>
        <strain evidence="6">Thorbecke</strain>
    </source>
</reference>
<feature type="repeat" description="HEAT" evidence="3">
    <location>
        <begin position="325"/>
        <end position="363"/>
    </location>
</feature>
<feature type="compositionally biased region" description="Basic and acidic residues" evidence="4">
    <location>
        <begin position="578"/>
        <end position="587"/>
    </location>
</feature>
<feature type="repeat" description="HEAT" evidence="3">
    <location>
        <begin position="101"/>
        <end position="139"/>
    </location>
</feature>
<dbReference type="EMBL" id="AAGW02009335">
    <property type="status" value="NOT_ANNOTATED_CDS"/>
    <property type="molecule type" value="Genomic_DNA"/>
</dbReference>
<keyword evidence="7" id="KW-1185">Reference proteome</keyword>